<dbReference type="OrthoDB" id="117402at2"/>
<reference evidence="8 9" key="1">
    <citation type="submission" date="2016-10" db="EMBL/GenBank/DDBJ databases">
        <authorList>
            <person name="de Groot N.N."/>
        </authorList>
    </citation>
    <scope>NUCLEOTIDE SEQUENCE [LARGE SCALE GENOMIC DNA]</scope>
    <source>
        <strain evidence="8 9">DSM 44778</strain>
    </source>
</reference>
<dbReference type="GO" id="GO:0016853">
    <property type="term" value="F:isomerase activity"/>
    <property type="evidence" value="ECO:0007669"/>
    <property type="project" value="UniProtKB-KW"/>
</dbReference>
<keyword evidence="2" id="KW-0732">Signal</keyword>
<dbReference type="PANTHER" id="PTHR13887:SF14">
    <property type="entry name" value="DISULFIDE BOND FORMATION PROTEIN D"/>
    <property type="match status" value="1"/>
</dbReference>
<dbReference type="Gene3D" id="3.40.30.10">
    <property type="entry name" value="Glutaredoxin"/>
    <property type="match status" value="1"/>
</dbReference>
<accession>A0A1I3L861</accession>
<gene>
    <name evidence="8" type="ORF">SAMN05421852_10276</name>
</gene>
<evidence type="ECO:0000313" key="8">
    <source>
        <dbReference type="EMBL" id="SFI80887.1"/>
    </source>
</evidence>
<dbReference type="InterPro" id="IPR036249">
    <property type="entry name" value="Thioredoxin-like_sf"/>
</dbReference>
<dbReference type="PROSITE" id="PS51352">
    <property type="entry name" value="THIOREDOXIN_2"/>
    <property type="match status" value="1"/>
</dbReference>
<sequence length="233" mass="25893">MANQKKKGIDMQLVTVVTVLLVVLGFGLYALVSNLLENSTEAGSEKQAKEQVSELTKDQPAIGKADAPVKLVEFGDFKCPSCKRFHDEIYPQLKKDFIDTGKVQLHFVNMAFLGPDSITGAMAGEAIYKQNPEAFWKFYDAVYSNQGPESEAWITPERIAELVKKHVPGVDANKVVQDVKNNTYKRSVDTDNLLAQTHQVDSVPTVFVNGKKLDSALKYDELKKAIEEALNKK</sequence>
<dbReference type="Pfam" id="PF13462">
    <property type="entry name" value="Thioredoxin_4"/>
    <property type="match status" value="1"/>
</dbReference>
<evidence type="ECO:0000259" key="7">
    <source>
        <dbReference type="PROSITE" id="PS51352"/>
    </source>
</evidence>
<dbReference type="AlphaFoldDB" id="A0A1I3L861"/>
<keyword evidence="4" id="KW-1015">Disulfide bond</keyword>
<dbReference type="InterPro" id="IPR013766">
    <property type="entry name" value="Thioredoxin_domain"/>
</dbReference>
<evidence type="ECO:0000256" key="2">
    <source>
        <dbReference type="ARBA" id="ARBA00022729"/>
    </source>
</evidence>
<keyword evidence="5" id="KW-0676">Redox-active center</keyword>
<keyword evidence="6" id="KW-1133">Transmembrane helix</keyword>
<dbReference type="RefSeq" id="WP_093227838.1">
    <property type="nucleotide sequence ID" value="NZ_FORR01000002.1"/>
</dbReference>
<keyword evidence="6" id="KW-0472">Membrane</keyword>
<dbReference type="SUPFAM" id="SSF52833">
    <property type="entry name" value="Thioredoxin-like"/>
    <property type="match status" value="1"/>
</dbReference>
<dbReference type="GO" id="GO:0016491">
    <property type="term" value="F:oxidoreductase activity"/>
    <property type="evidence" value="ECO:0007669"/>
    <property type="project" value="UniProtKB-KW"/>
</dbReference>
<name>A0A1I3L861_9BACL</name>
<dbReference type="PANTHER" id="PTHR13887">
    <property type="entry name" value="GLUTATHIONE S-TRANSFERASE KAPPA"/>
    <property type="match status" value="1"/>
</dbReference>
<protein>
    <submittedName>
        <fullName evidence="8">Protein-disulfide isomerase</fullName>
    </submittedName>
</protein>
<dbReference type="EMBL" id="FORR01000002">
    <property type="protein sequence ID" value="SFI80887.1"/>
    <property type="molecule type" value="Genomic_DNA"/>
</dbReference>
<evidence type="ECO:0000256" key="4">
    <source>
        <dbReference type="ARBA" id="ARBA00023157"/>
    </source>
</evidence>
<feature type="domain" description="Thioredoxin" evidence="7">
    <location>
        <begin position="30"/>
        <end position="231"/>
    </location>
</feature>
<keyword evidence="6" id="KW-0812">Transmembrane</keyword>
<comment type="similarity">
    <text evidence="1">Belongs to the thioredoxin family. DsbA subfamily.</text>
</comment>
<evidence type="ECO:0000256" key="6">
    <source>
        <dbReference type="SAM" id="Phobius"/>
    </source>
</evidence>
<evidence type="ECO:0000256" key="1">
    <source>
        <dbReference type="ARBA" id="ARBA00005791"/>
    </source>
</evidence>
<evidence type="ECO:0000256" key="3">
    <source>
        <dbReference type="ARBA" id="ARBA00023002"/>
    </source>
</evidence>
<keyword evidence="8" id="KW-0413">Isomerase</keyword>
<dbReference type="InterPro" id="IPR012336">
    <property type="entry name" value="Thioredoxin-like_fold"/>
</dbReference>
<dbReference type="Proteomes" id="UP000199545">
    <property type="component" value="Unassembled WGS sequence"/>
</dbReference>
<evidence type="ECO:0000313" key="9">
    <source>
        <dbReference type="Proteomes" id="UP000199545"/>
    </source>
</evidence>
<organism evidence="8 9">
    <name type="scientific">Thermoflavimicrobium dichotomicum</name>
    <dbReference type="NCBI Taxonomy" id="46223"/>
    <lineage>
        <taxon>Bacteria</taxon>
        <taxon>Bacillati</taxon>
        <taxon>Bacillota</taxon>
        <taxon>Bacilli</taxon>
        <taxon>Bacillales</taxon>
        <taxon>Thermoactinomycetaceae</taxon>
        <taxon>Thermoflavimicrobium</taxon>
    </lineage>
</organism>
<proteinExistence type="inferred from homology"/>
<keyword evidence="9" id="KW-1185">Reference proteome</keyword>
<dbReference type="STRING" id="46223.SAMN05421852_10276"/>
<feature type="transmembrane region" description="Helical" evidence="6">
    <location>
        <begin position="12"/>
        <end position="32"/>
    </location>
</feature>
<evidence type="ECO:0000256" key="5">
    <source>
        <dbReference type="ARBA" id="ARBA00023284"/>
    </source>
</evidence>
<keyword evidence="3" id="KW-0560">Oxidoreductase</keyword>